<accession>A0ACC0X3X1</accession>
<evidence type="ECO:0000313" key="2">
    <source>
        <dbReference type="Proteomes" id="UP001163603"/>
    </source>
</evidence>
<sequence length="32" mass="3711">MDSEITLKQEIAWATHLSLQVCLEMISLQCLY</sequence>
<evidence type="ECO:0000313" key="1">
    <source>
        <dbReference type="EMBL" id="KAJ0007994.1"/>
    </source>
</evidence>
<dbReference type="Proteomes" id="UP001163603">
    <property type="component" value="Chromosome 15"/>
</dbReference>
<protein>
    <submittedName>
        <fullName evidence="1">Uncharacterized protein</fullName>
    </submittedName>
</protein>
<dbReference type="EMBL" id="CM047750">
    <property type="protein sequence ID" value="KAJ0007994.1"/>
    <property type="molecule type" value="Genomic_DNA"/>
</dbReference>
<gene>
    <name evidence="1" type="ORF">Pint_29621</name>
</gene>
<keyword evidence="2" id="KW-1185">Reference proteome</keyword>
<proteinExistence type="predicted"/>
<organism evidence="1 2">
    <name type="scientific">Pistacia integerrima</name>
    <dbReference type="NCBI Taxonomy" id="434235"/>
    <lineage>
        <taxon>Eukaryota</taxon>
        <taxon>Viridiplantae</taxon>
        <taxon>Streptophyta</taxon>
        <taxon>Embryophyta</taxon>
        <taxon>Tracheophyta</taxon>
        <taxon>Spermatophyta</taxon>
        <taxon>Magnoliopsida</taxon>
        <taxon>eudicotyledons</taxon>
        <taxon>Gunneridae</taxon>
        <taxon>Pentapetalae</taxon>
        <taxon>rosids</taxon>
        <taxon>malvids</taxon>
        <taxon>Sapindales</taxon>
        <taxon>Anacardiaceae</taxon>
        <taxon>Pistacia</taxon>
    </lineage>
</organism>
<name>A0ACC0X3X1_9ROSI</name>
<reference evidence="2" key="1">
    <citation type="journal article" date="2023" name="G3 (Bethesda)">
        <title>Genome assembly and association tests identify interacting loci associated with vigor, precocity, and sex in interspecific pistachio rootstocks.</title>
        <authorList>
            <person name="Palmer W."/>
            <person name="Jacygrad E."/>
            <person name="Sagayaradj S."/>
            <person name="Cavanaugh K."/>
            <person name="Han R."/>
            <person name="Bertier L."/>
            <person name="Beede B."/>
            <person name="Kafkas S."/>
            <person name="Golino D."/>
            <person name="Preece J."/>
            <person name="Michelmore R."/>
        </authorList>
    </citation>
    <scope>NUCLEOTIDE SEQUENCE [LARGE SCALE GENOMIC DNA]</scope>
</reference>
<comment type="caution">
    <text evidence="1">The sequence shown here is derived from an EMBL/GenBank/DDBJ whole genome shotgun (WGS) entry which is preliminary data.</text>
</comment>